<feature type="transmembrane region" description="Helical" evidence="2">
    <location>
        <begin position="214"/>
        <end position="235"/>
    </location>
</feature>
<keyword evidence="2" id="KW-0472">Membrane</keyword>
<feature type="coiled-coil region" evidence="1">
    <location>
        <begin position="25"/>
        <end position="56"/>
    </location>
</feature>
<feature type="transmembrane region" description="Helical" evidence="2">
    <location>
        <begin position="101"/>
        <end position="124"/>
    </location>
</feature>
<dbReference type="Proteomes" id="UP000783686">
    <property type="component" value="Unassembled WGS sequence"/>
</dbReference>
<keyword evidence="1" id="KW-0175">Coiled coil</keyword>
<reference evidence="3" key="1">
    <citation type="submission" date="2020-09" db="EMBL/GenBank/DDBJ databases">
        <authorList>
            <person name="Kikuchi T."/>
        </authorList>
    </citation>
    <scope>NUCLEOTIDE SEQUENCE</scope>
    <source>
        <strain evidence="3">SH1</strain>
    </source>
</reference>
<keyword evidence="2" id="KW-0812">Transmembrane</keyword>
<dbReference type="EMBL" id="CAJFDH010000005">
    <property type="protein sequence ID" value="CAD5225249.1"/>
    <property type="molecule type" value="Genomic_DNA"/>
</dbReference>
<dbReference type="OrthoDB" id="5862577at2759"/>
<feature type="transmembrane region" description="Helical" evidence="2">
    <location>
        <begin position="189"/>
        <end position="208"/>
    </location>
</feature>
<dbReference type="PANTHER" id="PTHR31176:SF1">
    <property type="entry name" value="MFS DOMAIN-CONTAINING PROTEIN-RELATED"/>
    <property type="match status" value="1"/>
</dbReference>
<gene>
    <name evidence="3" type="ORF">BOKJ2_LOCUS11484</name>
</gene>
<organism evidence="3 4">
    <name type="scientific">Bursaphelenchus okinawaensis</name>
    <dbReference type="NCBI Taxonomy" id="465554"/>
    <lineage>
        <taxon>Eukaryota</taxon>
        <taxon>Metazoa</taxon>
        <taxon>Ecdysozoa</taxon>
        <taxon>Nematoda</taxon>
        <taxon>Chromadorea</taxon>
        <taxon>Rhabditida</taxon>
        <taxon>Tylenchina</taxon>
        <taxon>Tylenchomorpha</taxon>
        <taxon>Aphelenchoidea</taxon>
        <taxon>Aphelenchoididae</taxon>
        <taxon>Bursaphelenchus</taxon>
    </lineage>
</organism>
<sequence>MSMDPIVQLSGKYKEELTTTFDGLRQRSTASIAAAQEQLKQQAEQLKQSSEKATALAGSLQDLSTVEIPTAKVLETFGWLTVTETAKFVFSFLASYMLSPLLAMCFDGFSAGLLAYIIVPAFLYRQLSGTEGEPDHHFYLLAGAAGEGLLLGYIVSERYLPAPQPLAFLTPMLIAVVTQLGADKFPSRAAWLGATLGAGVGAHIFLGLITGFSFAGFVLSLLYAALGFATLQLLIKDTASPAWKYQLMYTVGAILAHGLVFGIFGGEAFAPSEE</sequence>
<dbReference type="EMBL" id="CAJFCW020000005">
    <property type="protein sequence ID" value="CAG9120604.1"/>
    <property type="molecule type" value="Genomic_DNA"/>
</dbReference>
<evidence type="ECO:0000313" key="3">
    <source>
        <dbReference type="EMBL" id="CAD5225249.1"/>
    </source>
</evidence>
<keyword evidence="4" id="KW-1185">Reference proteome</keyword>
<dbReference type="AlphaFoldDB" id="A0A811LDD2"/>
<dbReference type="InterPro" id="IPR008574">
    <property type="entry name" value="Nematodes_ZYG-11_interact"/>
</dbReference>
<evidence type="ECO:0000256" key="1">
    <source>
        <dbReference type="SAM" id="Coils"/>
    </source>
</evidence>
<name>A0A811LDD2_9BILA</name>
<evidence type="ECO:0000313" key="4">
    <source>
        <dbReference type="Proteomes" id="UP000614601"/>
    </source>
</evidence>
<feature type="transmembrane region" description="Helical" evidence="2">
    <location>
        <begin position="247"/>
        <end position="270"/>
    </location>
</feature>
<accession>A0A811LDD2</accession>
<protein>
    <submittedName>
        <fullName evidence="3">Uncharacterized protein</fullName>
    </submittedName>
</protein>
<proteinExistence type="predicted"/>
<dbReference type="Proteomes" id="UP000614601">
    <property type="component" value="Unassembled WGS sequence"/>
</dbReference>
<keyword evidence="2" id="KW-1133">Transmembrane helix</keyword>
<comment type="caution">
    <text evidence="3">The sequence shown here is derived from an EMBL/GenBank/DDBJ whole genome shotgun (WGS) entry which is preliminary data.</text>
</comment>
<evidence type="ECO:0000256" key="2">
    <source>
        <dbReference type="SAM" id="Phobius"/>
    </source>
</evidence>
<feature type="transmembrane region" description="Helical" evidence="2">
    <location>
        <begin position="162"/>
        <end position="182"/>
    </location>
</feature>
<dbReference type="PANTHER" id="PTHR31176">
    <property type="entry name" value="MFS DOMAIN-CONTAINING PROTEIN-RELATED"/>
    <property type="match status" value="1"/>
</dbReference>
<dbReference type="Pfam" id="PF05884">
    <property type="entry name" value="ZYG-11_interact"/>
    <property type="match status" value="1"/>
</dbReference>
<feature type="transmembrane region" description="Helical" evidence="2">
    <location>
        <begin position="136"/>
        <end position="156"/>
    </location>
</feature>